<reference evidence="5 6" key="1">
    <citation type="submission" date="2011-05" db="EMBL/GenBank/DDBJ databases">
        <title>Complete sequence of Isoptericola variabilis 225.</title>
        <authorList>
            <consortium name="US DOE Joint Genome Institute"/>
            <person name="Lucas S."/>
            <person name="Han J."/>
            <person name="Lapidus A."/>
            <person name="Cheng J.-F."/>
            <person name="Goodwin L."/>
            <person name="Pitluck S."/>
            <person name="Peters L."/>
            <person name="Mikhailova N."/>
            <person name="Zeytun A."/>
            <person name="Han C."/>
            <person name="Tapia R."/>
            <person name="Land M."/>
            <person name="Hauser L."/>
            <person name="Kyrpides N."/>
            <person name="Ivanova N."/>
            <person name="Pagani I."/>
            <person name="Siebers A."/>
            <person name="Allgaier M."/>
            <person name="Thelen M."/>
            <person name="Hugenholtz P."/>
            <person name="Gladden J."/>
            <person name="Woyke T."/>
        </authorList>
    </citation>
    <scope>NUCLEOTIDE SEQUENCE [LARGE SCALE GENOMIC DNA]</scope>
    <source>
        <strain evidence="6">225</strain>
    </source>
</reference>
<feature type="region of interest" description="Disordered" evidence="4">
    <location>
        <begin position="98"/>
        <end position="127"/>
    </location>
</feature>
<dbReference type="Proteomes" id="UP000009236">
    <property type="component" value="Chromosome"/>
</dbReference>
<dbReference type="PANTHER" id="PTHR24171:SF9">
    <property type="entry name" value="ANKYRIN REPEAT DOMAIN-CONTAINING PROTEIN 39"/>
    <property type="match status" value="1"/>
</dbReference>
<evidence type="ECO:0000313" key="5">
    <source>
        <dbReference type="EMBL" id="AEG43790.1"/>
    </source>
</evidence>
<dbReference type="eggNOG" id="COG0666">
    <property type="taxonomic scope" value="Bacteria"/>
</dbReference>
<evidence type="ECO:0000256" key="4">
    <source>
        <dbReference type="SAM" id="MobiDB-lite"/>
    </source>
</evidence>
<dbReference type="SMART" id="SM00248">
    <property type="entry name" value="ANK"/>
    <property type="match status" value="2"/>
</dbReference>
<gene>
    <name evidence="5" type="ordered locus">Isova_1007</name>
</gene>
<evidence type="ECO:0000256" key="1">
    <source>
        <dbReference type="ARBA" id="ARBA00022737"/>
    </source>
</evidence>
<sequence>MSDDKAPVDLDQMFDLARAGADLLLEFVDAGVPADHADADGNTLLMLAAYHGHADLVRGLAERGADVDRLNARGQSPLAGAVFKGFDDVVAQLLAAGADPDAGNPSARATAQMFGRVLPEPPTPEQA</sequence>
<dbReference type="HOGENOM" id="CLU_000134_34_2_11"/>
<evidence type="ECO:0000256" key="3">
    <source>
        <dbReference type="PROSITE-ProRule" id="PRU00023"/>
    </source>
</evidence>
<keyword evidence="6" id="KW-1185">Reference proteome</keyword>
<keyword evidence="1" id="KW-0677">Repeat</keyword>
<feature type="repeat" description="ANK" evidence="3">
    <location>
        <begin position="73"/>
        <end position="105"/>
    </location>
</feature>
<evidence type="ECO:0000313" key="6">
    <source>
        <dbReference type="Proteomes" id="UP000009236"/>
    </source>
</evidence>
<dbReference type="EMBL" id="CP002810">
    <property type="protein sequence ID" value="AEG43790.1"/>
    <property type="molecule type" value="Genomic_DNA"/>
</dbReference>
<dbReference type="Gene3D" id="1.25.40.20">
    <property type="entry name" value="Ankyrin repeat-containing domain"/>
    <property type="match status" value="1"/>
</dbReference>
<feature type="repeat" description="ANK" evidence="3">
    <location>
        <begin position="40"/>
        <end position="72"/>
    </location>
</feature>
<dbReference type="PROSITE" id="PS50297">
    <property type="entry name" value="ANK_REP_REGION"/>
    <property type="match status" value="2"/>
</dbReference>
<organism evidence="6">
    <name type="scientific">Isoptericola variabilis (strain 225)</name>
    <dbReference type="NCBI Taxonomy" id="743718"/>
    <lineage>
        <taxon>Bacteria</taxon>
        <taxon>Bacillati</taxon>
        <taxon>Actinomycetota</taxon>
        <taxon>Actinomycetes</taxon>
        <taxon>Micrococcales</taxon>
        <taxon>Promicromonosporaceae</taxon>
        <taxon>Isoptericola</taxon>
    </lineage>
</organism>
<dbReference type="KEGG" id="iva:Isova_1007"/>
<protein>
    <submittedName>
        <fullName evidence="5">Ankyrin</fullName>
    </submittedName>
</protein>
<dbReference type="PROSITE" id="PS50088">
    <property type="entry name" value="ANK_REPEAT"/>
    <property type="match status" value="2"/>
</dbReference>
<dbReference type="InterPro" id="IPR002110">
    <property type="entry name" value="Ankyrin_rpt"/>
</dbReference>
<proteinExistence type="predicted"/>
<dbReference type="STRING" id="743718.Isova_1007"/>
<dbReference type="SUPFAM" id="SSF48403">
    <property type="entry name" value="Ankyrin repeat"/>
    <property type="match status" value="1"/>
</dbReference>
<name>F6FQB5_ISOV2</name>
<dbReference type="Pfam" id="PF12796">
    <property type="entry name" value="Ank_2"/>
    <property type="match status" value="1"/>
</dbReference>
<dbReference type="PANTHER" id="PTHR24171">
    <property type="entry name" value="ANKYRIN REPEAT DOMAIN-CONTAINING PROTEIN 39-RELATED"/>
    <property type="match status" value="1"/>
</dbReference>
<dbReference type="InterPro" id="IPR036770">
    <property type="entry name" value="Ankyrin_rpt-contain_sf"/>
</dbReference>
<accession>F6FQB5</accession>
<evidence type="ECO:0000256" key="2">
    <source>
        <dbReference type="ARBA" id="ARBA00023043"/>
    </source>
</evidence>
<dbReference type="RefSeq" id="WP_013838182.1">
    <property type="nucleotide sequence ID" value="NC_015588.1"/>
</dbReference>
<dbReference type="AlphaFoldDB" id="F6FQB5"/>
<keyword evidence="2 3" id="KW-0040">ANK repeat</keyword>